<keyword evidence="2" id="KW-0805">Transcription regulation</keyword>
<dbReference type="Proteomes" id="UP000616595">
    <property type="component" value="Unassembled WGS sequence"/>
</dbReference>
<evidence type="ECO:0000256" key="2">
    <source>
        <dbReference type="ARBA" id="ARBA00023015"/>
    </source>
</evidence>
<reference evidence="6" key="1">
    <citation type="submission" date="2019-10" db="EMBL/GenBank/DDBJ databases">
        <authorList>
            <person name="Ross D.E."/>
            <person name="Gulliver D."/>
        </authorList>
    </citation>
    <scope>NUCLEOTIDE SEQUENCE</scope>
    <source>
        <strain evidence="6">DER-2019</strain>
    </source>
</reference>
<keyword evidence="1" id="KW-0678">Repressor</keyword>
<organism evidence="6 7">
    <name type="scientific">Acetobacterium paludosum</name>
    <dbReference type="NCBI Taxonomy" id="52693"/>
    <lineage>
        <taxon>Bacteria</taxon>
        <taxon>Bacillati</taxon>
        <taxon>Bacillota</taxon>
        <taxon>Clostridia</taxon>
        <taxon>Eubacteriales</taxon>
        <taxon>Eubacteriaceae</taxon>
        <taxon>Acetobacterium</taxon>
    </lineage>
</organism>
<evidence type="ECO:0000256" key="1">
    <source>
        <dbReference type="ARBA" id="ARBA00022491"/>
    </source>
</evidence>
<evidence type="ECO:0000313" key="7">
    <source>
        <dbReference type="Proteomes" id="UP000616595"/>
    </source>
</evidence>
<dbReference type="SMART" id="SM00422">
    <property type="entry name" value="HTH_MERR"/>
    <property type="match status" value="1"/>
</dbReference>
<evidence type="ECO:0000313" key="6">
    <source>
        <dbReference type="EMBL" id="MBC3886985.1"/>
    </source>
</evidence>
<reference evidence="6" key="2">
    <citation type="submission" date="2020-10" db="EMBL/GenBank/DDBJ databases">
        <title>Comparative genomics of the Acetobacterium genus.</title>
        <authorList>
            <person name="Marshall C."/>
            <person name="May H."/>
            <person name="Norman S."/>
        </authorList>
    </citation>
    <scope>NUCLEOTIDE SEQUENCE</scope>
    <source>
        <strain evidence="6">DER-2019</strain>
    </source>
</reference>
<comment type="caution">
    <text evidence="6">The sequence shown here is derived from an EMBL/GenBank/DDBJ whole genome shotgun (WGS) entry which is preliminary data.</text>
</comment>
<dbReference type="InterPro" id="IPR000551">
    <property type="entry name" value="MerR-type_HTH_dom"/>
</dbReference>
<dbReference type="PROSITE" id="PS50937">
    <property type="entry name" value="HTH_MERR_2"/>
    <property type="match status" value="1"/>
</dbReference>
<dbReference type="EMBL" id="WJBD01000001">
    <property type="protein sequence ID" value="MBC3886985.1"/>
    <property type="molecule type" value="Genomic_DNA"/>
</dbReference>
<name>A0A923KUZ8_9FIRM</name>
<dbReference type="InterPro" id="IPR047057">
    <property type="entry name" value="MerR_fam"/>
</dbReference>
<keyword evidence="3 6" id="KW-0238">DNA-binding</keyword>
<evidence type="ECO:0000256" key="3">
    <source>
        <dbReference type="ARBA" id="ARBA00023125"/>
    </source>
</evidence>
<dbReference type="Gene3D" id="1.10.1660.10">
    <property type="match status" value="1"/>
</dbReference>
<gene>
    <name evidence="6" type="ORF">GH810_01475</name>
</gene>
<dbReference type="SUPFAM" id="SSF46955">
    <property type="entry name" value="Putative DNA-binding domain"/>
    <property type="match status" value="1"/>
</dbReference>
<dbReference type="GO" id="GO:0003700">
    <property type="term" value="F:DNA-binding transcription factor activity"/>
    <property type="evidence" value="ECO:0007669"/>
    <property type="project" value="InterPro"/>
</dbReference>
<dbReference type="Pfam" id="PF00376">
    <property type="entry name" value="MerR"/>
    <property type="match status" value="1"/>
</dbReference>
<evidence type="ECO:0000256" key="4">
    <source>
        <dbReference type="ARBA" id="ARBA00023163"/>
    </source>
</evidence>
<dbReference type="GO" id="GO:0003677">
    <property type="term" value="F:DNA binding"/>
    <property type="evidence" value="ECO:0007669"/>
    <property type="project" value="UniProtKB-KW"/>
</dbReference>
<dbReference type="AlphaFoldDB" id="A0A923KUZ8"/>
<accession>A0A923KUZ8</accession>
<evidence type="ECO:0000259" key="5">
    <source>
        <dbReference type="PROSITE" id="PS50937"/>
    </source>
</evidence>
<keyword evidence="4" id="KW-0804">Transcription</keyword>
<proteinExistence type="predicted"/>
<dbReference type="InterPro" id="IPR009061">
    <property type="entry name" value="DNA-bd_dom_put_sf"/>
</dbReference>
<feature type="domain" description="HTH merR-type" evidence="5">
    <location>
        <begin position="7"/>
        <end position="77"/>
    </location>
</feature>
<keyword evidence="7" id="KW-1185">Reference proteome</keyword>
<dbReference type="PANTHER" id="PTHR30204:SF69">
    <property type="entry name" value="MERR-FAMILY TRANSCRIPTIONAL REGULATOR"/>
    <property type="match status" value="1"/>
</dbReference>
<dbReference type="OrthoDB" id="9773308at2"/>
<sequence length="262" mass="30296">MMKMKKYLTIGQVAKIKKVGIKSLRYYEKIGVLIPAYTNPDTNYRYYSLDQLLVLDTILLCIELGIPLKNMNNYTNADDQFQIKLLLEDGKKIASKKIKSLEQGLSKIELNLSHINESAAYQEKKGLYTKHIQQRYMLRTPSKPKLSPIEYQSKLSELFSLAQEKDVYATFPHGTIEDYKDGQVTNYTFLETVKPEFETALIRIIPEGDYLCFQQLVATYPDTQGVFKNIFQAREEVTIIISSVSVTTFSYDRLFMEFQTLI</sequence>
<dbReference type="PANTHER" id="PTHR30204">
    <property type="entry name" value="REDOX-CYCLING DRUG-SENSING TRANSCRIPTIONAL ACTIVATOR SOXR"/>
    <property type="match status" value="1"/>
</dbReference>
<protein>
    <submittedName>
        <fullName evidence="6">MerR family DNA-binding transcriptional regulator</fullName>
    </submittedName>
</protein>